<gene>
    <name evidence="3" type="primary">PKL_7</name>
    <name evidence="3" type="ORF">CK203_005158</name>
</gene>
<protein>
    <submittedName>
        <fullName evidence="3">CHD3-type chromatin-remodeling factor PICKLE</fullName>
    </submittedName>
</protein>
<dbReference type="InterPro" id="IPR001005">
    <property type="entry name" value="SANT/Myb"/>
</dbReference>
<feature type="compositionally biased region" description="Polar residues" evidence="1">
    <location>
        <begin position="104"/>
        <end position="117"/>
    </location>
</feature>
<feature type="domain" description="ATP-dependent helicase CHD1-2/hrp3 HTH" evidence="2">
    <location>
        <begin position="44"/>
        <end position="83"/>
    </location>
</feature>
<feature type="region of interest" description="Disordered" evidence="1">
    <location>
        <begin position="91"/>
        <end position="136"/>
    </location>
</feature>
<proteinExistence type="predicted"/>
<dbReference type="EMBL" id="QGNW01000008">
    <property type="protein sequence ID" value="RVX19879.1"/>
    <property type="molecule type" value="Genomic_DNA"/>
</dbReference>
<dbReference type="CDD" id="cd00167">
    <property type="entry name" value="SANT"/>
    <property type="match status" value="1"/>
</dbReference>
<evidence type="ECO:0000313" key="3">
    <source>
        <dbReference type="EMBL" id="RVX19879.1"/>
    </source>
</evidence>
<comment type="caution">
    <text evidence="3">The sequence shown here is derived from an EMBL/GenBank/DDBJ whole genome shotgun (WGS) entry which is preliminary data.</text>
</comment>
<accession>A0A438KFA4</accession>
<evidence type="ECO:0000256" key="1">
    <source>
        <dbReference type="SAM" id="MobiDB-lite"/>
    </source>
</evidence>
<dbReference type="InterPro" id="IPR056302">
    <property type="entry name" value="CHD1-2/Hrp3_HTH"/>
</dbReference>
<evidence type="ECO:0000313" key="4">
    <source>
        <dbReference type="Proteomes" id="UP000288805"/>
    </source>
</evidence>
<dbReference type="Pfam" id="PF23588">
    <property type="entry name" value="HTH_CHD1_Hrp3"/>
    <property type="match status" value="1"/>
</dbReference>
<reference evidence="3 4" key="1">
    <citation type="journal article" date="2018" name="PLoS Genet.">
        <title>Population sequencing reveals clonal diversity and ancestral inbreeding in the grapevine cultivar Chardonnay.</title>
        <authorList>
            <person name="Roach M.J."/>
            <person name="Johnson D.L."/>
            <person name="Bohlmann J."/>
            <person name="van Vuuren H.J."/>
            <person name="Jones S.J."/>
            <person name="Pretorius I.S."/>
            <person name="Schmidt S.A."/>
            <person name="Borneman A.R."/>
        </authorList>
    </citation>
    <scope>NUCLEOTIDE SEQUENCE [LARGE SCALE GENOMIC DNA]</scope>
    <source>
        <strain evidence="4">cv. Chardonnay</strain>
        <tissue evidence="3">Leaf</tissue>
    </source>
</reference>
<organism evidence="3 4">
    <name type="scientific">Vitis vinifera</name>
    <name type="common">Grape</name>
    <dbReference type="NCBI Taxonomy" id="29760"/>
    <lineage>
        <taxon>Eukaryota</taxon>
        <taxon>Viridiplantae</taxon>
        <taxon>Streptophyta</taxon>
        <taxon>Embryophyta</taxon>
        <taxon>Tracheophyta</taxon>
        <taxon>Spermatophyta</taxon>
        <taxon>Magnoliopsida</taxon>
        <taxon>eudicotyledons</taxon>
        <taxon>Gunneridae</taxon>
        <taxon>Pentapetalae</taxon>
        <taxon>rosids</taxon>
        <taxon>Vitales</taxon>
        <taxon>Vitaceae</taxon>
        <taxon>Viteae</taxon>
        <taxon>Vitis</taxon>
    </lineage>
</organism>
<sequence>MGSLHQLERLSLVGMVKLALEKPGAPLFEDDIVSRFPGLKGGRHWKEEHDLLLLRAVIKHGYGRWQAIVDDKDLKVQEVICQEQNLPFINFPVPGGSQAPDGTHTANSEAPGNQTKGTGSGTDLAPDVTQGGTDASNRAQLYQDSSVLYHFREMQRRQVEFIKKRVLLLEKALNTEYQKEYFGDIKSNEIASEDPENEAKVIDISSPSNVEVDAQIMDQLPRIEVIGPRAVQGFKSFICCLLMTLVFYEASQYQMTYLSWLLTWFKVISGLRINLNESELISMGRMGNLEDLALEFGL</sequence>
<dbReference type="AlphaFoldDB" id="A0A438KFA4"/>
<name>A0A438KFA4_VITVI</name>
<evidence type="ECO:0000259" key="2">
    <source>
        <dbReference type="Pfam" id="PF23588"/>
    </source>
</evidence>
<dbReference type="Gene3D" id="1.10.10.60">
    <property type="entry name" value="Homeodomain-like"/>
    <property type="match status" value="1"/>
</dbReference>
<dbReference type="Proteomes" id="UP000288805">
    <property type="component" value="Unassembled WGS sequence"/>
</dbReference>